<keyword evidence="3" id="KW-1185">Reference proteome</keyword>
<name>A0A5C3NNK1_9APHY</name>
<dbReference type="Proteomes" id="UP000308197">
    <property type="component" value="Unassembled WGS sequence"/>
</dbReference>
<dbReference type="EMBL" id="ML212303">
    <property type="protein sequence ID" value="TFK78835.1"/>
    <property type="molecule type" value="Genomic_DNA"/>
</dbReference>
<dbReference type="AlphaFoldDB" id="A0A5C3NNK1"/>
<accession>A0A5C3NNK1</accession>
<gene>
    <name evidence="2" type="ORF">K466DRAFT_506645</name>
</gene>
<evidence type="ECO:0000313" key="2">
    <source>
        <dbReference type="EMBL" id="TFK78835.1"/>
    </source>
</evidence>
<feature type="non-terminal residue" evidence="2">
    <location>
        <position position="92"/>
    </location>
</feature>
<organism evidence="2 3">
    <name type="scientific">Polyporus arcularius HHB13444</name>
    <dbReference type="NCBI Taxonomy" id="1314778"/>
    <lineage>
        <taxon>Eukaryota</taxon>
        <taxon>Fungi</taxon>
        <taxon>Dikarya</taxon>
        <taxon>Basidiomycota</taxon>
        <taxon>Agaricomycotina</taxon>
        <taxon>Agaricomycetes</taxon>
        <taxon>Polyporales</taxon>
        <taxon>Polyporaceae</taxon>
        <taxon>Polyporus</taxon>
    </lineage>
</organism>
<protein>
    <submittedName>
        <fullName evidence="2">Uncharacterized protein</fullName>
    </submittedName>
</protein>
<feature type="region of interest" description="Disordered" evidence="1">
    <location>
        <begin position="1"/>
        <end position="31"/>
    </location>
</feature>
<proteinExistence type="predicted"/>
<reference evidence="2 3" key="1">
    <citation type="journal article" date="2019" name="Nat. Ecol. Evol.">
        <title>Megaphylogeny resolves global patterns of mushroom evolution.</title>
        <authorList>
            <person name="Varga T."/>
            <person name="Krizsan K."/>
            <person name="Foldi C."/>
            <person name="Dima B."/>
            <person name="Sanchez-Garcia M."/>
            <person name="Sanchez-Ramirez S."/>
            <person name="Szollosi G.J."/>
            <person name="Szarkandi J.G."/>
            <person name="Papp V."/>
            <person name="Albert L."/>
            <person name="Andreopoulos W."/>
            <person name="Angelini C."/>
            <person name="Antonin V."/>
            <person name="Barry K.W."/>
            <person name="Bougher N.L."/>
            <person name="Buchanan P."/>
            <person name="Buyck B."/>
            <person name="Bense V."/>
            <person name="Catcheside P."/>
            <person name="Chovatia M."/>
            <person name="Cooper J."/>
            <person name="Damon W."/>
            <person name="Desjardin D."/>
            <person name="Finy P."/>
            <person name="Geml J."/>
            <person name="Haridas S."/>
            <person name="Hughes K."/>
            <person name="Justo A."/>
            <person name="Karasinski D."/>
            <person name="Kautmanova I."/>
            <person name="Kiss B."/>
            <person name="Kocsube S."/>
            <person name="Kotiranta H."/>
            <person name="LaButti K.M."/>
            <person name="Lechner B.E."/>
            <person name="Liimatainen K."/>
            <person name="Lipzen A."/>
            <person name="Lukacs Z."/>
            <person name="Mihaltcheva S."/>
            <person name="Morgado L.N."/>
            <person name="Niskanen T."/>
            <person name="Noordeloos M.E."/>
            <person name="Ohm R.A."/>
            <person name="Ortiz-Santana B."/>
            <person name="Ovrebo C."/>
            <person name="Racz N."/>
            <person name="Riley R."/>
            <person name="Savchenko A."/>
            <person name="Shiryaev A."/>
            <person name="Soop K."/>
            <person name="Spirin V."/>
            <person name="Szebenyi C."/>
            <person name="Tomsovsky M."/>
            <person name="Tulloss R.E."/>
            <person name="Uehling J."/>
            <person name="Grigoriev I.V."/>
            <person name="Vagvolgyi C."/>
            <person name="Papp T."/>
            <person name="Martin F.M."/>
            <person name="Miettinen O."/>
            <person name="Hibbett D.S."/>
            <person name="Nagy L.G."/>
        </authorList>
    </citation>
    <scope>NUCLEOTIDE SEQUENCE [LARGE SCALE GENOMIC DNA]</scope>
    <source>
        <strain evidence="2 3">HHB13444</strain>
    </source>
</reference>
<sequence length="92" mass="10183">MYGLDAVTGTGDRALRSTAPHPGPLREGQAQGECVGGVEGLEQRPGRRPGVRWCGHCECWLCFYTGASAHMTPHRHWFRSYSPHIIPIRLAN</sequence>
<evidence type="ECO:0000256" key="1">
    <source>
        <dbReference type="SAM" id="MobiDB-lite"/>
    </source>
</evidence>
<evidence type="ECO:0000313" key="3">
    <source>
        <dbReference type="Proteomes" id="UP000308197"/>
    </source>
</evidence>
<dbReference type="InParanoid" id="A0A5C3NNK1"/>